<gene>
    <name evidence="2" type="ORF">AB0E61_08610</name>
</gene>
<protein>
    <recommendedName>
        <fullName evidence="4">DEAD/DEAH box helicase</fullName>
    </recommendedName>
</protein>
<evidence type="ECO:0000256" key="1">
    <source>
        <dbReference type="SAM" id="MobiDB-lite"/>
    </source>
</evidence>
<organism evidence="2 3">
    <name type="scientific">Streptomyces catenulae</name>
    <dbReference type="NCBI Taxonomy" id="66875"/>
    <lineage>
        <taxon>Bacteria</taxon>
        <taxon>Bacillati</taxon>
        <taxon>Actinomycetota</taxon>
        <taxon>Actinomycetes</taxon>
        <taxon>Kitasatosporales</taxon>
        <taxon>Streptomycetaceae</taxon>
        <taxon>Streptomyces</taxon>
    </lineage>
</organism>
<name>A0ABV2YWN0_9ACTN</name>
<feature type="region of interest" description="Disordered" evidence="1">
    <location>
        <begin position="1"/>
        <end position="94"/>
    </location>
</feature>
<feature type="compositionally biased region" description="Basic and acidic residues" evidence="1">
    <location>
        <begin position="10"/>
        <end position="70"/>
    </location>
</feature>
<keyword evidence="3" id="KW-1185">Reference proteome</keyword>
<comment type="caution">
    <text evidence="2">The sequence shown here is derived from an EMBL/GenBank/DDBJ whole genome shotgun (WGS) entry which is preliminary data.</text>
</comment>
<evidence type="ECO:0000313" key="2">
    <source>
        <dbReference type="EMBL" id="MEU3710151.1"/>
    </source>
</evidence>
<evidence type="ECO:0000313" key="3">
    <source>
        <dbReference type="Proteomes" id="UP001550853"/>
    </source>
</evidence>
<dbReference type="Proteomes" id="UP001550853">
    <property type="component" value="Unassembled WGS sequence"/>
</dbReference>
<sequence length="94" mass="10626">MGHHHHKPNKAVEGDPDNGHGRGMPRRPDGREAQRRTEEDRREAGLPDGAGKDDATRYAEERAEVEREADSGTMPRSVAPRKQRNPYPPSDYEE</sequence>
<dbReference type="RefSeq" id="WP_030289262.1">
    <property type="nucleotide sequence ID" value="NZ_JBEZVI010000005.1"/>
</dbReference>
<reference evidence="2 3" key="1">
    <citation type="submission" date="2024-06" db="EMBL/GenBank/DDBJ databases">
        <title>The Natural Products Discovery Center: Release of the First 8490 Sequenced Strains for Exploring Actinobacteria Biosynthetic Diversity.</title>
        <authorList>
            <person name="Kalkreuter E."/>
            <person name="Kautsar S.A."/>
            <person name="Yang D."/>
            <person name="Bader C.D."/>
            <person name="Teijaro C.N."/>
            <person name="Fluegel L."/>
            <person name="Davis C.M."/>
            <person name="Simpson J.R."/>
            <person name="Lauterbach L."/>
            <person name="Steele A.D."/>
            <person name="Gui C."/>
            <person name="Meng S."/>
            <person name="Li G."/>
            <person name="Viehrig K."/>
            <person name="Ye F."/>
            <person name="Su P."/>
            <person name="Kiefer A.F."/>
            <person name="Nichols A."/>
            <person name="Cepeda A.J."/>
            <person name="Yan W."/>
            <person name="Fan B."/>
            <person name="Jiang Y."/>
            <person name="Adhikari A."/>
            <person name="Zheng C.-J."/>
            <person name="Schuster L."/>
            <person name="Cowan T.M."/>
            <person name="Smanski M.J."/>
            <person name="Chevrette M.G."/>
            <person name="De Carvalho L.P.S."/>
            <person name="Shen B."/>
        </authorList>
    </citation>
    <scope>NUCLEOTIDE SEQUENCE [LARGE SCALE GENOMIC DNA]</scope>
    <source>
        <strain evidence="2 3">NPDC033039</strain>
    </source>
</reference>
<evidence type="ECO:0008006" key="4">
    <source>
        <dbReference type="Google" id="ProtNLM"/>
    </source>
</evidence>
<proteinExistence type="predicted"/>
<accession>A0ABV2YWN0</accession>
<dbReference type="EMBL" id="JBEZVI010000005">
    <property type="protein sequence ID" value="MEU3710151.1"/>
    <property type="molecule type" value="Genomic_DNA"/>
</dbReference>